<name>A0ABW2BZH4_9PSEU</name>
<evidence type="ECO:0000313" key="1">
    <source>
        <dbReference type="EMBL" id="MFC6867919.1"/>
    </source>
</evidence>
<accession>A0ABW2BZH4</accession>
<comment type="caution">
    <text evidence="1">The sequence shown here is derived from an EMBL/GenBank/DDBJ whole genome shotgun (WGS) entry which is preliminary data.</text>
</comment>
<protein>
    <submittedName>
        <fullName evidence="1">Uncharacterized protein</fullName>
    </submittedName>
</protein>
<dbReference type="EMBL" id="JBHSXX010000001">
    <property type="protein sequence ID" value="MFC6867919.1"/>
    <property type="molecule type" value="Genomic_DNA"/>
</dbReference>
<reference evidence="2" key="1">
    <citation type="journal article" date="2019" name="Int. J. Syst. Evol. Microbiol.">
        <title>The Global Catalogue of Microorganisms (GCM) 10K type strain sequencing project: providing services to taxonomists for standard genome sequencing and annotation.</title>
        <authorList>
            <consortium name="The Broad Institute Genomics Platform"/>
            <consortium name="The Broad Institute Genome Sequencing Center for Infectious Disease"/>
            <person name="Wu L."/>
            <person name="Ma J."/>
        </authorList>
    </citation>
    <scope>NUCLEOTIDE SEQUENCE [LARGE SCALE GENOMIC DNA]</scope>
    <source>
        <strain evidence="2">KCTC 32255</strain>
    </source>
</reference>
<keyword evidence="2" id="KW-1185">Reference proteome</keyword>
<dbReference type="Proteomes" id="UP001596337">
    <property type="component" value="Unassembled WGS sequence"/>
</dbReference>
<organism evidence="1 2">
    <name type="scientific">Haloechinothrix salitolerans</name>
    <dbReference type="NCBI Taxonomy" id="926830"/>
    <lineage>
        <taxon>Bacteria</taxon>
        <taxon>Bacillati</taxon>
        <taxon>Actinomycetota</taxon>
        <taxon>Actinomycetes</taxon>
        <taxon>Pseudonocardiales</taxon>
        <taxon>Pseudonocardiaceae</taxon>
        <taxon>Haloechinothrix</taxon>
    </lineage>
</organism>
<proteinExistence type="predicted"/>
<dbReference type="RefSeq" id="WP_345396198.1">
    <property type="nucleotide sequence ID" value="NZ_BAABLA010000025.1"/>
</dbReference>
<evidence type="ECO:0000313" key="2">
    <source>
        <dbReference type="Proteomes" id="UP001596337"/>
    </source>
</evidence>
<gene>
    <name evidence="1" type="ORF">ACFQGD_12245</name>
</gene>
<sequence>MDDRVSKLFYEANQVTNRLVVNAKDVSNATSTYHSSAKKIRIGAHAYVFQRVGGSSKPTVKKGLMLEVSLGKIKFRTGNVWSVNQTHTEGDSQVTPHGNVAC</sequence>